<dbReference type="EMBL" id="KN832037">
    <property type="protein sequence ID" value="KIN96929.1"/>
    <property type="molecule type" value="Genomic_DNA"/>
</dbReference>
<gene>
    <name evidence="1" type="ORF">M404DRAFT_923097</name>
</gene>
<protein>
    <submittedName>
        <fullName evidence="1">Uncharacterized protein</fullName>
    </submittedName>
</protein>
<organism evidence="1 2">
    <name type="scientific">Pisolithus tinctorius Marx 270</name>
    <dbReference type="NCBI Taxonomy" id="870435"/>
    <lineage>
        <taxon>Eukaryota</taxon>
        <taxon>Fungi</taxon>
        <taxon>Dikarya</taxon>
        <taxon>Basidiomycota</taxon>
        <taxon>Agaricomycotina</taxon>
        <taxon>Agaricomycetes</taxon>
        <taxon>Agaricomycetidae</taxon>
        <taxon>Boletales</taxon>
        <taxon>Sclerodermatineae</taxon>
        <taxon>Pisolithaceae</taxon>
        <taxon>Pisolithus</taxon>
    </lineage>
</organism>
<evidence type="ECO:0000313" key="2">
    <source>
        <dbReference type="Proteomes" id="UP000054217"/>
    </source>
</evidence>
<accession>A0A0C3N798</accession>
<reference evidence="2" key="2">
    <citation type="submission" date="2015-01" db="EMBL/GenBank/DDBJ databases">
        <title>Evolutionary Origins and Diversification of the Mycorrhizal Mutualists.</title>
        <authorList>
            <consortium name="DOE Joint Genome Institute"/>
            <consortium name="Mycorrhizal Genomics Consortium"/>
            <person name="Kohler A."/>
            <person name="Kuo A."/>
            <person name="Nagy L.G."/>
            <person name="Floudas D."/>
            <person name="Copeland A."/>
            <person name="Barry K.W."/>
            <person name="Cichocki N."/>
            <person name="Veneault-Fourrey C."/>
            <person name="LaButti K."/>
            <person name="Lindquist E.A."/>
            <person name="Lipzen A."/>
            <person name="Lundell T."/>
            <person name="Morin E."/>
            <person name="Murat C."/>
            <person name="Riley R."/>
            <person name="Ohm R."/>
            <person name="Sun H."/>
            <person name="Tunlid A."/>
            <person name="Henrissat B."/>
            <person name="Grigoriev I.V."/>
            <person name="Hibbett D.S."/>
            <person name="Martin F."/>
        </authorList>
    </citation>
    <scope>NUCLEOTIDE SEQUENCE [LARGE SCALE GENOMIC DNA]</scope>
    <source>
        <strain evidence="2">Marx 270</strain>
    </source>
</reference>
<dbReference type="InParanoid" id="A0A0C3N798"/>
<evidence type="ECO:0000313" key="1">
    <source>
        <dbReference type="EMBL" id="KIN96929.1"/>
    </source>
</evidence>
<reference evidence="1 2" key="1">
    <citation type="submission" date="2014-04" db="EMBL/GenBank/DDBJ databases">
        <authorList>
            <consortium name="DOE Joint Genome Institute"/>
            <person name="Kuo A."/>
            <person name="Kohler A."/>
            <person name="Costa M.D."/>
            <person name="Nagy L.G."/>
            <person name="Floudas D."/>
            <person name="Copeland A."/>
            <person name="Barry K.W."/>
            <person name="Cichocki N."/>
            <person name="Veneault-Fourrey C."/>
            <person name="LaButti K."/>
            <person name="Lindquist E.A."/>
            <person name="Lipzen A."/>
            <person name="Lundell T."/>
            <person name="Morin E."/>
            <person name="Murat C."/>
            <person name="Sun H."/>
            <person name="Tunlid A."/>
            <person name="Henrissat B."/>
            <person name="Grigoriev I.V."/>
            <person name="Hibbett D.S."/>
            <person name="Martin F."/>
            <person name="Nordberg H.P."/>
            <person name="Cantor M.N."/>
            <person name="Hua S.X."/>
        </authorList>
    </citation>
    <scope>NUCLEOTIDE SEQUENCE [LARGE SCALE GENOMIC DNA]</scope>
    <source>
        <strain evidence="1 2">Marx 270</strain>
    </source>
</reference>
<dbReference type="Proteomes" id="UP000054217">
    <property type="component" value="Unassembled WGS sequence"/>
</dbReference>
<keyword evidence="2" id="KW-1185">Reference proteome</keyword>
<name>A0A0C3N798_PISTI</name>
<dbReference type="HOGENOM" id="CLU_1704969_0_0_1"/>
<sequence length="154" mass="17385">MTAVVGSVAKIWQERKFFLLPQVENVQPSGVINMTEHSGCVFLTVLESSSLLLQLSSCYVVEAFLELWPRQDTWRYRLTALPGALRMTSLLAFQSVSVCAYIITVEFTAQAIIHKLHKPSGLYYKQDIYSKKEFDYTPALKSTCQCSINHGEKG</sequence>
<dbReference type="AlphaFoldDB" id="A0A0C3N798"/>
<proteinExistence type="predicted"/>